<gene>
    <name evidence="1" type="ORF">A3G49_00655</name>
</gene>
<evidence type="ECO:0000313" key="1">
    <source>
        <dbReference type="EMBL" id="OHA13306.1"/>
    </source>
</evidence>
<reference evidence="1 2" key="1">
    <citation type="journal article" date="2016" name="Nat. Commun.">
        <title>Thousands of microbial genomes shed light on interconnected biogeochemical processes in an aquifer system.</title>
        <authorList>
            <person name="Anantharaman K."/>
            <person name="Brown C.T."/>
            <person name="Hug L.A."/>
            <person name="Sharon I."/>
            <person name="Castelle C.J."/>
            <person name="Probst A.J."/>
            <person name="Thomas B.C."/>
            <person name="Singh A."/>
            <person name="Wilkins M.J."/>
            <person name="Karaoz U."/>
            <person name="Brodie E.L."/>
            <person name="Williams K.H."/>
            <person name="Hubbard S.S."/>
            <person name="Banfield J.F."/>
        </authorList>
    </citation>
    <scope>NUCLEOTIDE SEQUENCE [LARGE SCALE GENOMIC DNA]</scope>
</reference>
<evidence type="ECO:0000313" key="2">
    <source>
        <dbReference type="Proteomes" id="UP000177171"/>
    </source>
</evidence>
<dbReference type="SUPFAM" id="SSF53448">
    <property type="entry name" value="Nucleotide-diphospho-sugar transferases"/>
    <property type="match status" value="1"/>
</dbReference>
<dbReference type="Proteomes" id="UP000177171">
    <property type="component" value="Unassembled WGS sequence"/>
</dbReference>
<accession>A0A1G2LNX3</accession>
<feature type="non-terminal residue" evidence="1">
    <location>
        <position position="1"/>
    </location>
</feature>
<sequence length="288" mass="33976">ADGGRTPEEHEICKKARAVAERIDWPCEVKKNYADKNLGCKFRVSSGLDWVFKNAEEAIILEDDTLPHPTFFRFAEELLKRFRNEPKVTHISGVNFQQKNSKFRSDASYYFSRVSQIWGWATWRRAWKNYDVFMERWPEIKKNGLLYKIFRDPAIADYWDYRFSEVYSNRDSKNPTETWDSQWVFACLVNGDLAINPAVNLVTNIGTGAQGTQTKSGKEKRLSNIPLTPMEFPLCHPEIIIPDEVADDYSHWLVWGINRTLRQKVISFLKFRLPYFYIVLRRIYRVLR</sequence>
<dbReference type="EMBL" id="MHQY01000030">
    <property type="protein sequence ID" value="OHA13306.1"/>
    <property type="molecule type" value="Genomic_DNA"/>
</dbReference>
<dbReference type="AlphaFoldDB" id="A0A1G2LNX3"/>
<evidence type="ECO:0008006" key="3">
    <source>
        <dbReference type="Google" id="ProtNLM"/>
    </source>
</evidence>
<comment type="caution">
    <text evidence="1">The sequence shown here is derived from an EMBL/GenBank/DDBJ whole genome shotgun (WGS) entry which is preliminary data.</text>
</comment>
<dbReference type="InterPro" id="IPR029044">
    <property type="entry name" value="Nucleotide-diphossugar_trans"/>
</dbReference>
<organism evidence="1 2">
    <name type="scientific">Candidatus Sungbacteria bacterium RIFCSPLOWO2_12_FULL_41_11</name>
    <dbReference type="NCBI Taxonomy" id="1802286"/>
    <lineage>
        <taxon>Bacteria</taxon>
        <taxon>Candidatus Sungiibacteriota</taxon>
    </lineage>
</organism>
<name>A0A1G2LNX3_9BACT</name>
<protein>
    <recommendedName>
        <fullName evidence="3">Hemolytic protein HlpA-like protein</fullName>
    </recommendedName>
</protein>
<dbReference type="Gene3D" id="3.90.550.10">
    <property type="entry name" value="Spore Coat Polysaccharide Biosynthesis Protein SpsA, Chain A"/>
    <property type="match status" value="1"/>
</dbReference>
<proteinExistence type="predicted"/>